<dbReference type="PATRIC" id="fig|29447.3.peg.249"/>
<keyword evidence="2" id="KW-1185">Reference proteome</keyword>
<accession>D2UAN5</accession>
<proteinExistence type="predicted"/>
<dbReference type="eggNOG" id="COG5267">
    <property type="taxonomic scope" value="Bacteria"/>
</dbReference>
<dbReference type="OrthoDB" id="9772295at2"/>
<evidence type="ECO:0000313" key="1">
    <source>
        <dbReference type="EMBL" id="CBA14792.1"/>
    </source>
</evidence>
<dbReference type="AlphaFoldDB" id="D2UAN5"/>
<gene>
    <name evidence="1" type="ordered locus">XALc_0247</name>
</gene>
<dbReference type="EMBL" id="FP565176">
    <property type="protein sequence ID" value="CBA14792.1"/>
    <property type="molecule type" value="Genomic_DNA"/>
</dbReference>
<protein>
    <recommendedName>
        <fullName evidence="3">DUF1800 domain-containing protein</fullName>
    </recommendedName>
</protein>
<sequence>MPEFRHRPVASRLRVHGRRVLRKTQRLVLSLMLVLFTVGAIAASQKLLERDDARWLQSMTNGLDGPSVAQFQRDGRKRFLRAQLQAPDGDATLPAPVRAELDGYEALHTPVQELLRQQAAAQEAIKAMPDGDAKVAAKKANQHHADLLLMQTRQAQVLRAVYATDQLREQMVWFWLNHFSVFANKGRLRWTVADYADNAIRPHALGKFSDLLLATLQSPAMLEYLDNAQNAKGRVNENYARELMELHTLGVNGGYTQHDVQQLALILTGVGIVPPDRAAPPKLPPPLQSQYLRRGAFEFNPARHQPGDKTLLGQRIVGGGFDEVERAVQLIVRQPACAQFVSRRLAESFVADDPPPALVQKMARTFQHRDGDIAAVLQVMFTAPEMTAGSPHKFKDPYRFLVSALRLAYDGQIIVNPQPLLGWLNQMGEPSFGRVTPDGWPLQSSAWNSSGQLAQRFEIARAIGNGNTQLFTRDGQQGGGFPQLSSPLYYQAIEPQLSTATRQALAQARSPQEWNEYLLASPDFNYR</sequence>
<dbReference type="STRING" id="380358.XALC_0247"/>
<organism evidence="1 2">
    <name type="scientific">Xanthomonas albilineans (strain GPE PC73 / CFBP 7063)</name>
    <dbReference type="NCBI Taxonomy" id="380358"/>
    <lineage>
        <taxon>Bacteria</taxon>
        <taxon>Pseudomonadati</taxon>
        <taxon>Pseudomonadota</taxon>
        <taxon>Gammaproteobacteria</taxon>
        <taxon>Lysobacterales</taxon>
        <taxon>Lysobacteraceae</taxon>
        <taxon>Xanthomonas</taxon>
    </lineage>
</organism>
<dbReference type="KEGG" id="xal:XALC_0247"/>
<dbReference type="Pfam" id="PF08811">
    <property type="entry name" value="DUF1800"/>
    <property type="match status" value="1"/>
</dbReference>
<name>D2UAN5_XANAP</name>
<dbReference type="RefSeq" id="WP_012914809.1">
    <property type="nucleotide sequence ID" value="NC_013722.1"/>
</dbReference>
<evidence type="ECO:0008006" key="3">
    <source>
        <dbReference type="Google" id="ProtNLM"/>
    </source>
</evidence>
<reference evidence="1 2" key="1">
    <citation type="journal article" date="2009" name="BMC Genomics">
        <title>The complete genome sequence of Xanthomonas albilineans provides new insights into the reductive genome evolution of the xylem-limited Xanthomonadaceae.</title>
        <authorList>
            <person name="Pieretti I."/>
            <person name="Royer M."/>
            <person name="Barbe V."/>
            <person name="Carrere S."/>
            <person name="Koebnik R."/>
            <person name="Cociancich S."/>
            <person name="Couloux A."/>
            <person name="Darrasse A."/>
            <person name="Gouzy J."/>
            <person name="Jacques M.A."/>
            <person name="Lauber E."/>
            <person name="Manceau C."/>
            <person name="Mangenot S."/>
            <person name="Poussier S."/>
            <person name="Segurens B."/>
            <person name="Szurek B."/>
            <person name="Verdier V."/>
            <person name="Arlat M."/>
            <person name="Rott P."/>
        </authorList>
    </citation>
    <scope>NUCLEOTIDE SEQUENCE [LARGE SCALE GENOMIC DNA]</scope>
    <source>
        <strain evidence="2">GPE PC73 / CFBP 7063</strain>
    </source>
</reference>
<dbReference type="Proteomes" id="UP000001890">
    <property type="component" value="Chromosome"/>
</dbReference>
<dbReference type="GeneID" id="57875552"/>
<evidence type="ECO:0000313" key="2">
    <source>
        <dbReference type="Proteomes" id="UP000001890"/>
    </source>
</evidence>
<dbReference type="InterPro" id="IPR014917">
    <property type="entry name" value="DUF1800"/>
</dbReference>